<keyword evidence="2" id="KW-0472">Membrane</keyword>
<sequence>MLAADSFATTFTWALILIAVCLIPALFLPRKKVAPPEPDTDSDENTAAPVMAGH</sequence>
<proteinExistence type="predicted"/>
<dbReference type="STRING" id="490629.SAMN05216266_119116"/>
<dbReference type="EMBL" id="FOKG01000019">
    <property type="protein sequence ID" value="SFB56246.1"/>
    <property type="molecule type" value="Genomic_DNA"/>
</dbReference>
<keyword evidence="2" id="KW-1133">Transmembrane helix</keyword>
<dbReference type="RefSeq" id="WP_245788708.1">
    <property type="nucleotide sequence ID" value="NZ_FOKG01000019.1"/>
</dbReference>
<feature type="transmembrane region" description="Helical" evidence="2">
    <location>
        <begin position="6"/>
        <end position="28"/>
    </location>
</feature>
<keyword evidence="2" id="KW-0812">Transmembrane</keyword>
<evidence type="ECO:0000313" key="3">
    <source>
        <dbReference type="EMBL" id="SFB56246.1"/>
    </source>
</evidence>
<reference evidence="4" key="1">
    <citation type="submission" date="2016-10" db="EMBL/GenBank/DDBJ databases">
        <authorList>
            <person name="Varghese N."/>
            <person name="Submissions S."/>
        </authorList>
    </citation>
    <scope>NUCLEOTIDE SEQUENCE [LARGE SCALE GENOMIC DNA]</scope>
    <source>
        <strain evidence="4">CGMCC 4.3568</strain>
    </source>
</reference>
<dbReference type="Proteomes" id="UP000243799">
    <property type="component" value="Unassembled WGS sequence"/>
</dbReference>
<feature type="region of interest" description="Disordered" evidence="1">
    <location>
        <begin position="33"/>
        <end position="54"/>
    </location>
</feature>
<dbReference type="AlphaFoldDB" id="A0A1I1C2J9"/>
<accession>A0A1I1C2J9</accession>
<organism evidence="3 4">
    <name type="scientific">Amycolatopsis marina</name>
    <dbReference type="NCBI Taxonomy" id="490629"/>
    <lineage>
        <taxon>Bacteria</taxon>
        <taxon>Bacillati</taxon>
        <taxon>Actinomycetota</taxon>
        <taxon>Actinomycetes</taxon>
        <taxon>Pseudonocardiales</taxon>
        <taxon>Pseudonocardiaceae</taxon>
        <taxon>Amycolatopsis</taxon>
    </lineage>
</organism>
<name>A0A1I1C2J9_9PSEU</name>
<protein>
    <submittedName>
        <fullName evidence="3">Uncharacterized protein</fullName>
    </submittedName>
</protein>
<keyword evidence="4" id="KW-1185">Reference proteome</keyword>
<gene>
    <name evidence="3" type="ORF">SAMN05216266_119116</name>
</gene>
<evidence type="ECO:0000256" key="1">
    <source>
        <dbReference type="SAM" id="MobiDB-lite"/>
    </source>
</evidence>
<evidence type="ECO:0000256" key="2">
    <source>
        <dbReference type="SAM" id="Phobius"/>
    </source>
</evidence>
<evidence type="ECO:0000313" key="4">
    <source>
        <dbReference type="Proteomes" id="UP000243799"/>
    </source>
</evidence>